<evidence type="ECO:0000256" key="1">
    <source>
        <dbReference type="ARBA" id="ARBA00023235"/>
    </source>
</evidence>
<keyword evidence="4" id="KW-1185">Reference proteome</keyword>
<dbReference type="InterPro" id="IPR036979">
    <property type="entry name" value="CM_dom_sf"/>
</dbReference>
<dbReference type="InterPro" id="IPR002701">
    <property type="entry name" value="CM_II_prokaryot"/>
</dbReference>
<dbReference type="GO" id="GO:0004106">
    <property type="term" value="F:chorismate mutase activity"/>
    <property type="evidence" value="ECO:0007669"/>
    <property type="project" value="InterPro"/>
</dbReference>
<evidence type="ECO:0000313" key="3">
    <source>
        <dbReference type="EMBL" id="SHI75546.1"/>
    </source>
</evidence>
<evidence type="ECO:0000313" key="4">
    <source>
        <dbReference type="Proteomes" id="UP000184442"/>
    </source>
</evidence>
<dbReference type="SUPFAM" id="SSF48600">
    <property type="entry name" value="Chorismate mutase II"/>
    <property type="match status" value="1"/>
</dbReference>
<gene>
    <name evidence="3" type="ORF">SAMN02745176_01237</name>
</gene>
<proteinExistence type="predicted"/>
<reference evidence="3 4" key="1">
    <citation type="submission" date="2016-11" db="EMBL/GenBank/DDBJ databases">
        <authorList>
            <person name="Jaros S."/>
            <person name="Januszkiewicz K."/>
            <person name="Wedrychowicz H."/>
        </authorList>
    </citation>
    <scope>NUCLEOTIDE SEQUENCE [LARGE SCALE GENOMIC DNA]</scope>
    <source>
        <strain evidence="3 4">DSM 19022</strain>
    </source>
</reference>
<keyword evidence="1" id="KW-0413">Isomerase</keyword>
<accession>A0A1M6DQM7</accession>
<dbReference type="Pfam" id="PF01817">
    <property type="entry name" value="CM_2"/>
    <property type="match status" value="1"/>
</dbReference>
<organism evidence="3 4">
    <name type="scientific">Lutispora thermophila DSM 19022</name>
    <dbReference type="NCBI Taxonomy" id="1122184"/>
    <lineage>
        <taxon>Bacteria</taxon>
        <taxon>Bacillati</taxon>
        <taxon>Bacillota</taxon>
        <taxon>Clostridia</taxon>
        <taxon>Lutisporales</taxon>
        <taxon>Lutisporaceae</taxon>
        <taxon>Lutispora</taxon>
    </lineage>
</organism>
<dbReference type="Gene3D" id="1.20.59.10">
    <property type="entry name" value="Chorismate mutase"/>
    <property type="match status" value="1"/>
</dbReference>
<dbReference type="AlphaFoldDB" id="A0A1M6DQM7"/>
<sequence>MKELELLRKEIDDIDEQLVRLFEKRMELAVKIGAIKKKMDMAVLDSRREEEVIEKAIDRLKDKKLSEELELFFRNIMDLSKKIQYDRMQKAED</sequence>
<dbReference type="InterPro" id="IPR011279">
    <property type="entry name" value="Chorismate_mutase_GmP"/>
</dbReference>
<dbReference type="InterPro" id="IPR051331">
    <property type="entry name" value="Chorismate_mutase-related"/>
</dbReference>
<dbReference type="NCBIfam" id="TIGR01805">
    <property type="entry name" value="CM_mono_grmpos"/>
    <property type="match status" value="1"/>
</dbReference>
<dbReference type="EMBL" id="FQZS01000007">
    <property type="protein sequence ID" value="SHI75546.1"/>
    <property type="molecule type" value="Genomic_DNA"/>
</dbReference>
<name>A0A1M6DQM7_9FIRM</name>
<protein>
    <submittedName>
        <fullName evidence="3">Chorismate mutase</fullName>
    </submittedName>
</protein>
<dbReference type="STRING" id="1122184.SAMN02745176_01237"/>
<evidence type="ECO:0000259" key="2">
    <source>
        <dbReference type="PROSITE" id="PS51168"/>
    </source>
</evidence>
<dbReference type="RefSeq" id="WP_073025367.1">
    <property type="nucleotide sequence ID" value="NZ_FQZS01000007.1"/>
</dbReference>
<dbReference type="PROSITE" id="PS51168">
    <property type="entry name" value="CHORISMATE_MUT_2"/>
    <property type="match status" value="1"/>
</dbReference>
<feature type="domain" description="Chorismate mutase" evidence="2">
    <location>
        <begin position="1"/>
        <end position="88"/>
    </location>
</feature>
<dbReference type="SMART" id="SM00830">
    <property type="entry name" value="CM_2"/>
    <property type="match status" value="1"/>
</dbReference>
<dbReference type="GO" id="GO:0009697">
    <property type="term" value="P:salicylic acid biosynthetic process"/>
    <property type="evidence" value="ECO:0007669"/>
    <property type="project" value="TreeGrafter"/>
</dbReference>
<dbReference type="InterPro" id="IPR036263">
    <property type="entry name" value="Chorismate_II_sf"/>
</dbReference>
<dbReference type="Proteomes" id="UP000184442">
    <property type="component" value="Unassembled WGS sequence"/>
</dbReference>
<dbReference type="PANTHER" id="PTHR38041">
    <property type="entry name" value="CHORISMATE MUTASE"/>
    <property type="match status" value="1"/>
</dbReference>
<dbReference type="PANTHER" id="PTHR38041:SF1">
    <property type="entry name" value="CHORISMATE MUTASE"/>
    <property type="match status" value="1"/>
</dbReference>
<dbReference type="GO" id="GO:0046417">
    <property type="term" value="P:chorismate metabolic process"/>
    <property type="evidence" value="ECO:0007669"/>
    <property type="project" value="InterPro"/>
</dbReference>